<feature type="transmembrane region" description="Helical" evidence="1">
    <location>
        <begin position="12"/>
        <end position="32"/>
    </location>
</feature>
<dbReference type="EMBL" id="JAEIJD010000001">
    <property type="protein sequence ID" value="MBI6628560.1"/>
    <property type="molecule type" value="Genomic_DNA"/>
</dbReference>
<keyword evidence="3" id="KW-1185">Reference proteome</keyword>
<keyword evidence="1" id="KW-0472">Membrane</keyword>
<sequence length="175" mass="18769">MSLIRPAAREALWRWREGLAGVGVLVLGASWALGPRGLLGWAGWALVIIGAVLIVVGIQRARFRAGGGGPGVVQVVEGQITYFGPLSGGAVATRALERLTLDPTAKPAHWVLDQPGQPTLYIPVNAEGSDALFDVFSSLPGLRTERMLSELRGGAKHPVVIWERHSQRPPSHRLH</sequence>
<reference evidence="2" key="1">
    <citation type="submission" date="2020-12" db="EMBL/GenBank/DDBJ databases">
        <title>Pontibaca salina gen. nov., sp. nov., isolated from marine sediment.</title>
        <authorList>
            <person name="Bo J."/>
            <person name="Wang S."/>
            <person name="Song X."/>
            <person name="Du Z."/>
        </authorList>
    </citation>
    <scope>NUCLEOTIDE SEQUENCE</scope>
    <source>
        <strain evidence="2">S1109L</strain>
    </source>
</reference>
<feature type="transmembrane region" description="Helical" evidence="1">
    <location>
        <begin position="38"/>
        <end position="58"/>
    </location>
</feature>
<protein>
    <submittedName>
        <fullName evidence="2">Uncharacterized protein</fullName>
    </submittedName>
</protein>
<proteinExistence type="predicted"/>
<gene>
    <name evidence="2" type="ORF">JAO82_01585</name>
</gene>
<keyword evidence="1" id="KW-0812">Transmembrane</keyword>
<evidence type="ECO:0000313" key="3">
    <source>
        <dbReference type="Proteomes" id="UP000613255"/>
    </source>
</evidence>
<comment type="caution">
    <text evidence="2">The sequence shown here is derived from an EMBL/GenBank/DDBJ whole genome shotgun (WGS) entry which is preliminary data.</text>
</comment>
<dbReference type="RefSeq" id="WP_198684575.1">
    <property type="nucleotide sequence ID" value="NZ_JAEIJD010000001.1"/>
</dbReference>
<evidence type="ECO:0000313" key="2">
    <source>
        <dbReference type="EMBL" id="MBI6628560.1"/>
    </source>
</evidence>
<keyword evidence="1" id="KW-1133">Transmembrane helix</keyword>
<name>A0A934HQ67_9RHOB</name>
<evidence type="ECO:0000256" key="1">
    <source>
        <dbReference type="SAM" id="Phobius"/>
    </source>
</evidence>
<dbReference type="Proteomes" id="UP000613255">
    <property type="component" value="Unassembled WGS sequence"/>
</dbReference>
<dbReference type="AlphaFoldDB" id="A0A934HQ67"/>
<accession>A0A934HQ67</accession>
<organism evidence="2 3">
    <name type="scientific">Pontibaca salina</name>
    <dbReference type="NCBI Taxonomy" id="2795731"/>
    <lineage>
        <taxon>Bacteria</taxon>
        <taxon>Pseudomonadati</taxon>
        <taxon>Pseudomonadota</taxon>
        <taxon>Alphaproteobacteria</taxon>
        <taxon>Rhodobacterales</taxon>
        <taxon>Roseobacteraceae</taxon>
        <taxon>Pontibaca</taxon>
    </lineage>
</organism>